<dbReference type="EMBL" id="MSFL01000017">
    <property type="protein sequence ID" value="PWY78254.1"/>
    <property type="molecule type" value="Genomic_DNA"/>
</dbReference>
<protein>
    <submittedName>
        <fullName evidence="2">Uncharacterized protein</fullName>
    </submittedName>
</protein>
<reference evidence="2 3" key="1">
    <citation type="submission" date="2016-12" db="EMBL/GenBank/DDBJ databases">
        <title>The genomes of Aspergillus section Nigri reveals drivers in fungal speciation.</title>
        <authorList>
            <consortium name="DOE Joint Genome Institute"/>
            <person name="Vesth T.C."/>
            <person name="Nybo J."/>
            <person name="Theobald S."/>
            <person name="Brandl J."/>
            <person name="Frisvad J.C."/>
            <person name="Nielsen K.F."/>
            <person name="Lyhne E.K."/>
            <person name="Kogle M.E."/>
            <person name="Kuo A."/>
            <person name="Riley R."/>
            <person name="Clum A."/>
            <person name="Nolan M."/>
            <person name="Lipzen A."/>
            <person name="Salamov A."/>
            <person name="Henrissat B."/>
            <person name="Wiebenga A."/>
            <person name="De Vries R.P."/>
            <person name="Grigoriev I.V."/>
            <person name="Mortensen U.H."/>
            <person name="Andersen M.R."/>
            <person name="Baker S.E."/>
        </authorList>
    </citation>
    <scope>NUCLEOTIDE SEQUENCE [LARGE SCALE GENOMIC DNA]</scope>
    <source>
        <strain evidence="2 3">CBS 117.55</strain>
    </source>
</reference>
<evidence type="ECO:0000313" key="2">
    <source>
        <dbReference type="EMBL" id="PWY78254.1"/>
    </source>
</evidence>
<gene>
    <name evidence="2" type="ORF">BO70DRAFT_60442</name>
</gene>
<dbReference type="RefSeq" id="XP_025398195.1">
    <property type="nucleotide sequence ID" value="XM_025548583.1"/>
</dbReference>
<feature type="region of interest" description="Disordered" evidence="1">
    <location>
        <begin position="1"/>
        <end position="39"/>
    </location>
</feature>
<name>A0A317VV24_9EURO</name>
<accession>A0A317VV24</accession>
<evidence type="ECO:0000256" key="1">
    <source>
        <dbReference type="SAM" id="MobiDB-lite"/>
    </source>
</evidence>
<dbReference type="GeneID" id="37070820"/>
<comment type="caution">
    <text evidence="2">The sequence shown here is derived from an EMBL/GenBank/DDBJ whole genome shotgun (WGS) entry which is preliminary data.</text>
</comment>
<dbReference type="VEuPathDB" id="FungiDB:BO70DRAFT_60442"/>
<dbReference type="AlphaFoldDB" id="A0A317VV24"/>
<keyword evidence="3" id="KW-1185">Reference proteome</keyword>
<sequence length="152" mass="16331">MSEQDSCKWTAYGAPFRHGGTEGGAAPEEQSPPVSSARSGTAQRHVLSCLLAISSGMEARGYGWPWCNITPASFSGLRSFFSPPGHHRIYRANPSSHARYGRFLTCAFIADGAYHGSLSYGIGLPSTKPTTSFAVRMVKVESNRNSMDPTGQ</sequence>
<proteinExistence type="predicted"/>
<organism evidence="2 3">
    <name type="scientific">Aspergillus heteromorphus CBS 117.55</name>
    <dbReference type="NCBI Taxonomy" id="1448321"/>
    <lineage>
        <taxon>Eukaryota</taxon>
        <taxon>Fungi</taxon>
        <taxon>Dikarya</taxon>
        <taxon>Ascomycota</taxon>
        <taxon>Pezizomycotina</taxon>
        <taxon>Eurotiomycetes</taxon>
        <taxon>Eurotiomycetidae</taxon>
        <taxon>Eurotiales</taxon>
        <taxon>Aspergillaceae</taxon>
        <taxon>Aspergillus</taxon>
        <taxon>Aspergillus subgen. Circumdati</taxon>
    </lineage>
</organism>
<dbReference type="Proteomes" id="UP000247233">
    <property type="component" value="Unassembled WGS sequence"/>
</dbReference>
<evidence type="ECO:0000313" key="3">
    <source>
        <dbReference type="Proteomes" id="UP000247233"/>
    </source>
</evidence>